<dbReference type="PANTHER" id="PTHR19303">
    <property type="entry name" value="TRANSPOSON"/>
    <property type="match status" value="1"/>
</dbReference>
<dbReference type="Proteomes" id="UP000789524">
    <property type="component" value="Unassembled WGS sequence"/>
</dbReference>
<dbReference type="Pfam" id="PF03221">
    <property type="entry name" value="HTH_Tnp_Tc5"/>
    <property type="match status" value="1"/>
</dbReference>
<proteinExistence type="predicted"/>
<dbReference type="AlphaFoldDB" id="A0A8J2QI29"/>
<evidence type="ECO:0000256" key="1">
    <source>
        <dbReference type="ARBA" id="ARBA00004123"/>
    </source>
</evidence>
<dbReference type="InterPro" id="IPR006600">
    <property type="entry name" value="HTH_CenpB_DNA-bd_dom"/>
</dbReference>
<gene>
    <name evidence="7" type="ORF">DCHRY22_LOCUS4557</name>
</gene>
<dbReference type="InterPro" id="IPR004875">
    <property type="entry name" value="DDE_SF_endonuclease_dom"/>
</dbReference>
<evidence type="ECO:0000259" key="6">
    <source>
        <dbReference type="PROSITE" id="PS51253"/>
    </source>
</evidence>
<dbReference type="SUPFAM" id="SSF46689">
    <property type="entry name" value="Homeodomain-like"/>
    <property type="match status" value="2"/>
</dbReference>
<name>A0A8J2QI29_9NEOP</name>
<dbReference type="OrthoDB" id="125347at2759"/>
<evidence type="ECO:0000313" key="7">
    <source>
        <dbReference type="EMBL" id="CAG9563419.1"/>
    </source>
</evidence>
<dbReference type="Gene3D" id="1.10.10.60">
    <property type="entry name" value="Homeodomain-like"/>
    <property type="match status" value="2"/>
</dbReference>
<dbReference type="EMBL" id="CAKASE010000049">
    <property type="protein sequence ID" value="CAG9563419.1"/>
    <property type="molecule type" value="Genomic_DNA"/>
</dbReference>
<evidence type="ECO:0000313" key="8">
    <source>
        <dbReference type="Proteomes" id="UP000789524"/>
    </source>
</evidence>
<evidence type="ECO:0000256" key="4">
    <source>
        <dbReference type="PROSITE-ProRule" id="PRU00320"/>
    </source>
</evidence>
<dbReference type="InterPro" id="IPR007889">
    <property type="entry name" value="HTH_Psq"/>
</dbReference>
<evidence type="ECO:0000256" key="2">
    <source>
        <dbReference type="ARBA" id="ARBA00023125"/>
    </source>
</evidence>
<protein>
    <submittedName>
        <fullName evidence="7">(African queen) hypothetical protein</fullName>
    </submittedName>
</protein>
<reference evidence="7" key="1">
    <citation type="submission" date="2021-09" db="EMBL/GenBank/DDBJ databases">
        <authorList>
            <person name="Martin H S."/>
        </authorList>
    </citation>
    <scope>NUCLEOTIDE SEQUENCE</scope>
</reference>
<evidence type="ECO:0000256" key="3">
    <source>
        <dbReference type="ARBA" id="ARBA00023242"/>
    </source>
</evidence>
<feature type="DNA-binding region" description="H-T-H motif" evidence="4">
    <location>
        <begin position="28"/>
        <end position="48"/>
    </location>
</feature>
<feature type="domain" description="HTH CENPB-type" evidence="6">
    <location>
        <begin position="63"/>
        <end position="134"/>
    </location>
</feature>
<dbReference type="SMART" id="SM00674">
    <property type="entry name" value="CENPB"/>
    <property type="match status" value="1"/>
</dbReference>
<organism evidence="7 8">
    <name type="scientific">Danaus chrysippus</name>
    <name type="common">African queen</name>
    <dbReference type="NCBI Taxonomy" id="151541"/>
    <lineage>
        <taxon>Eukaryota</taxon>
        <taxon>Metazoa</taxon>
        <taxon>Ecdysozoa</taxon>
        <taxon>Arthropoda</taxon>
        <taxon>Hexapoda</taxon>
        <taxon>Insecta</taxon>
        <taxon>Pterygota</taxon>
        <taxon>Neoptera</taxon>
        <taxon>Endopterygota</taxon>
        <taxon>Lepidoptera</taxon>
        <taxon>Glossata</taxon>
        <taxon>Ditrysia</taxon>
        <taxon>Papilionoidea</taxon>
        <taxon>Nymphalidae</taxon>
        <taxon>Danainae</taxon>
        <taxon>Danaini</taxon>
        <taxon>Danaina</taxon>
        <taxon>Danaus</taxon>
        <taxon>Anosia</taxon>
    </lineage>
</organism>
<dbReference type="PROSITE" id="PS51253">
    <property type="entry name" value="HTH_CENPB"/>
    <property type="match status" value="1"/>
</dbReference>
<dbReference type="PROSITE" id="PS50960">
    <property type="entry name" value="HTH_PSQ"/>
    <property type="match status" value="1"/>
</dbReference>
<feature type="domain" description="HTH psq-type" evidence="5">
    <location>
        <begin position="1"/>
        <end position="52"/>
    </location>
</feature>
<keyword evidence="8" id="KW-1185">Reference proteome</keyword>
<keyword evidence="2 4" id="KW-0238">DNA-binding</keyword>
<dbReference type="GO" id="GO:0003677">
    <property type="term" value="F:DNA binding"/>
    <property type="evidence" value="ECO:0007669"/>
    <property type="project" value="UniProtKB-UniRule"/>
</dbReference>
<dbReference type="Pfam" id="PF04218">
    <property type="entry name" value="CENP-B_N"/>
    <property type="match status" value="1"/>
</dbReference>
<evidence type="ECO:0000259" key="5">
    <source>
        <dbReference type="PROSITE" id="PS50960"/>
    </source>
</evidence>
<comment type="caution">
    <text evidence="7">The sequence shown here is derived from an EMBL/GenBank/DDBJ whole genome shotgun (WGS) entry which is preliminary data.</text>
</comment>
<accession>A0A8J2QI29</accession>
<dbReference type="PANTHER" id="PTHR19303:SF73">
    <property type="entry name" value="PROTEIN PDC2"/>
    <property type="match status" value="1"/>
</dbReference>
<keyword evidence="3 4" id="KW-0539">Nucleus</keyword>
<dbReference type="InterPro" id="IPR009057">
    <property type="entry name" value="Homeodomain-like_sf"/>
</dbReference>
<comment type="subcellular location">
    <subcellularLocation>
        <location evidence="1 4">Nucleus</location>
    </subcellularLocation>
</comment>
<sequence length="507" mass="58059">MNTKRKLKTLTLREKFNVINAVKSGTKKKDVAAHYGLPASTLSTIIKNEAEILQRYESSSNLSCKRRRLAEFPDLEECLLTWFKQCRDKNISVSGPILREKAEEFSKSLGHSSFRASNGWLVNFKKRHELVFRKVCGESASVNKEVCDEWINELQSLLKDYEPKDVFNADETGLFFKCLPDKTLNFKNEKCHGGKHSKERFTILLATNMTGSEKLKPLVIGKAKKPRCFSGFKTIPLDYDANKKAWMTAEIFKGWLIKVDKKMIMEKRKILLLIDNCTAHNIIPPLKAVNVKFFPPNTTSKLQPLDQGIIKKFKSFYRKEVVRKLITDMEQESASSINVLHAIRMTDKAWRSVSMTTIANCFKSCGFSRPQEEASEDPQEAQEPDMNVEPDWNRLQNIEVQFEDYVTCDEGLATTGTLTDAEIIDVVNQHTDDDNVDENDVENTDPADFEPVVSNKEARAAINTLRTYIERCDDIEDRVFSSLFELEKIIDKKSANCLNQKKITDFF</sequence>
<dbReference type="GO" id="GO:0005634">
    <property type="term" value="C:nucleus"/>
    <property type="evidence" value="ECO:0007669"/>
    <property type="project" value="UniProtKB-SubCell"/>
</dbReference>
<dbReference type="InterPro" id="IPR050863">
    <property type="entry name" value="CenT-Element_Derived"/>
</dbReference>
<dbReference type="Pfam" id="PF03184">
    <property type="entry name" value="DDE_1"/>
    <property type="match status" value="1"/>
</dbReference>